<protein>
    <submittedName>
        <fullName evidence="2">Uncharacterized protein</fullName>
    </submittedName>
</protein>
<reference evidence="2" key="2">
    <citation type="submission" date="2021-09" db="EMBL/GenBank/DDBJ databases">
        <authorList>
            <person name="Jia N."/>
            <person name="Wang J."/>
            <person name="Shi W."/>
            <person name="Du L."/>
            <person name="Sun Y."/>
            <person name="Zhan W."/>
            <person name="Jiang J."/>
            <person name="Wang Q."/>
            <person name="Zhang B."/>
            <person name="Ji P."/>
            <person name="Sakyi L.B."/>
            <person name="Cui X."/>
            <person name="Yuan T."/>
            <person name="Jiang B."/>
            <person name="Yang W."/>
            <person name="Lam T.T.-Y."/>
            <person name="Chang Q."/>
            <person name="Ding S."/>
            <person name="Wang X."/>
            <person name="Zhu J."/>
            <person name="Ruan X."/>
            <person name="Zhao L."/>
            <person name="Wei J."/>
            <person name="Que T."/>
            <person name="Du C."/>
            <person name="Cheng J."/>
            <person name="Dai P."/>
            <person name="Han X."/>
            <person name="Huang E."/>
            <person name="Gao Y."/>
            <person name="Liu J."/>
            <person name="Shao H."/>
            <person name="Ye R."/>
            <person name="Li L."/>
            <person name="Wei W."/>
            <person name="Wang X."/>
            <person name="Wang C."/>
            <person name="Huo Q."/>
            <person name="Li W."/>
            <person name="Guo W."/>
            <person name="Chen H."/>
            <person name="Chen S."/>
            <person name="Zhou L."/>
            <person name="Zhou L."/>
            <person name="Ni X."/>
            <person name="Tian J."/>
            <person name="Zhou Y."/>
            <person name="Sheng Y."/>
            <person name="Liu T."/>
            <person name="Pan Y."/>
            <person name="Xia L."/>
            <person name="Li J."/>
            <person name="Zhao F."/>
            <person name="Cao W."/>
        </authorList>
    </citation>
    <scope>NUCLEOTIDE SEQUENCE</scope>
    <source>
        <strain evidence="2">Rmic-2018</strain>
        <tissue evidence="2">Larvae</tissue>
    </source>
</reference>
<dbReference type="EMBL" id="JABSTU010000007">
    <property type="protein sequence ID" value="KAH8024976.1"/>
    <property type="molecule type" value="Genomic_DNA"/>
</dbReference>
<sequence>MPALSSSLYRTARVAKLRIEEFTSSRNEIEILLREARIQPRGQFSPRQKRCQEESESPASPSRLREATPARRELRQRGKKRQAVLTPLVANTGLLHPAIAGEQDNQPGREVRTAAAGVGAIALVPRRAPSGLPAFQRRQRKSQHHASGGTRRVGRPSMPTTSDAPGRRRGTCSSHGRRGAAGKSSPSATRRRCAVPPRGASVTSPTRGVVQRGAPAQGRPRCLVSGCLGQPPPLYAPLPPLPHPTQRPTVDAILPDDDDDHFIDGFRPTVVRHGPMRWRHTAPLRPHA</sequence>
<dbReference type="AlphaFoldDB" id="A0A9J6DSW7"/>
<proteinExistence type="predicted"/>
<evidence type="ECO:0000256" key="1">
    <source>
        <dbReference type="SAM" id="MobiDB-lite"/>
    </source>
</evidence>
<keyword evidence="3" id="KW-1185">Reference proteome</keyword>
<feature type="region of interest" description="Disordered" evidence="1">
    <location>
        <begin position="39"/>
        <end position="83"/>
    </location>
</feature>
<feature type="region of interest" description="Disordered" evidence="1">
    <location>
        <begin position="129"/>
        <end position="217"/>
    </location>
</feature>
<organism evidence="2 3">
    <name type="scientific">Rhipicephalus microplus</name>
    <name type="common">Cattle tick</name>
    <name type="synonym">Boophilus microplus</name>
    <dbReference type="NCBI Taxonomy" id="6941"/>
    <lineage>
        <taxon>Eukaryota</taxon>
        <taxon>Metazoa</taxon>
        <taxon>Ecdysozoa</taxon>
        <taxon>Arthropoda</taxon>
        <taxon>Chelicerata</taxon>
        <taxon>Arachnida</taxon>
        <taxon>Acari</taxon>
        <taxon>Parasitiformes</taxon>
        <taxon>Ixodida</taxon>
        <taxon>Ixodoidea</taxon>
        <taxon>Ixodidae</taxon>
        <taxon>Rhipicephalinae</taxon>
        <taxon>Rhipicephalus</taxon>
        <taxon>Boophilus</taxon>
    </lineage>
</organism>
<feature type="compositionally biased region" description="Basic and acidic residues" evidence="1">
    <location>
        <begin position="63"/>
        <end position="76"/>
    </location>
</feature>
<reference evidence="2" key="1">
    <citation type="journal article" date="2020" name="Cell">
        <title>Large-Scale Comparative Analyses of Tick Genomes Elucidate Their Genetic Diversity and Vector Capacities.</title>
        <authorList>
            <consortium name="Tick Genome and Microbiome Consortium (TIGMIC)"/>
            <person name="Jia N."/>
            <person name="Wang J."/>
            <person name="Shi W."/>
            <person name="Du L."/>
            <person name="Sun Y."/>
            <person name="Zhan W."/>
            <person name="Jiang J.F."/>
            <person name="Wang Q."/>
            <person name="Zhang B."/>
            <person name="Ji P."/>
            <person name="Bell-Sakyi L."/>
            <person name="Cui X.M."/>
            <person name="Yuan T.T."/>
            <person name="Jiang B.G."/>
            <person name="Yang W.F."/>
            <person name="Lam T.T."/>
            <person name="Chang Q.C."/>
            <person name="Ding S.J."/>
            <person name="Wang X.J."/>
            <person name="Zhu J.G."/>
            <person name="Ruan X.D."/>
            <person name="Zhao L."/>
            <person name="Wei J.T."/>
            <person name="Ye R.Z."/>
            <person name="Que T.C."/>
            <person name="Du C.H."/>
            <person name="Zhou Y.H."/>
            <person name="Cheng J.X."/>
            <person name="Dai P.F."/>
            <person name="Guo W.B."/>
            <person name="Han X.H."/>
            <person name="Huang E.J."/>
            <person name="Li L.F."/>
            <person name="Wei W."/>
            <person name="Gao Y.C."/>
            <person name="Liu J.Z."/>
            <person name="Shao H.Z."/>
            <person name="Wang X."/>
            <person name="Wang C.C."/>
            <person name="Yang T.C."/>
            <person name="Huo Q.B."/>
            <person name="Li W."/>
            <person name="Chen H.Y."/>
            <person name="Chen S.E."/>
            <person name="Zhou L.G."/>
            <person name="Ni X.B."/>
            <person name="Tian J.H."/>
            <person name="Sheng Y."/>
            <person name="Liu T."/>
            <person name="Pan Y.S."/>
            <person name="Xia L.Y."/>
            <person name="Li J."/>
            <person name="Zhao F."/>
            <person name="Cao W.C."/>
        </authorList>
    </citation>
    <scope>NUCLEOTIDE SEQUENCE</scope>
    <source>
        <strain evidence="2">Rmic-2018</strain>
    </source>
</reference>
<accession>A0A9J6DSW7</accession>
<gene>
    <name evidence="2" type="ORF">HPB51_002390</name>
</gene>
<evidence type="ECO:0000313" key="2">
    <source>
        <dbReference type="EMBL" id="KAH8024976.1"/>
    </source>
</evidence>
<comment type="caution">
    <text evidence="2">The sequence shown here is derived from an EMBL/GenBank/DDBJ whole genome shotgun (WGS) entry which is preliminary data.</text>
</comment>
<dbReference type="Proteomes" id="UP000821866">
    <property type="component" value="Unassembled WGS sequence"/>
</dbReference>
<evidence type="ECO:0000313" key="3">
    <source>
        <dbReference type="Proteomes" id="UP000821866"/>
    </source>
</evidence>
<feature type="compositionally biased region" description="Basic residues" evidence="1">
    <location>
        <begin position="167"/>
        <end position="180"/>
    </location>
</feature>
<name>A0A9J6DSW7_RHIMP</name>